<gene>
    <name evidence="11" type="ORF">CLODIP_2_CD00740</name>
</gene>
<keyword evidence="9" id="KW-0539">Nucleus</keyword>
<evidence type="ECO:0000256" key="10">
    <source>
        <dbReference type="SAM" id="Phobius"/>
    </source>
</evidence>
<accession>A0A8S1CZK6</accession>
<evidence type="ECO:0000256" key="8">
    <source>
        <dbReference type="ARBA" id="ARBA00023136"/>
    </source>
</evidence>
<dbReference type="InterPro" id="IPR012430">
    <property type="entry name" value="TMEM43_fam"/>
</dbReference>
<dbReference type="GO" id="GO:0071763">
    <property type="term" value="P:nuclear membrane organization"/>
    <property type="evidence" value="ECO:0007669"/>
    <property type="project" value="TreeGrafter"/>
</dbReference>
<keyword evidence="12" id="KW-1185">Reference proteome</keyword>
<dbReference type="EMBL" id="CADEPI010000125">
    <property type="protein sequence ID" value="CAB3376162.1"/>
    <property type="molecule type" value="Genomic_DNA"/>
</dbReference>
<dbReference type="GO" id="GO:0005637">
    <property type="term" value="C:nuclear inner membrane"/>
    <property type="evidence" value="ECO:0007669"/>
    <property type="project" value="TreeGrafter"/>
</dbReference>
<evidence type="ECO:0000256" key="9">
    <source>
        <dbReference type="ARBA" id="ARBA00023242"/>
    </source>
</evidence>
<comment type="subcellular location">
    <subcellularLocation>
        <location evidence="1">Endomembrane system</location>
        <topology evidence="1">Multi-pass membrane protein</topology>
    </subcellularLocation>
    <subcellularLocation>
        <location evidence="3">Endoplasmic reticulum membrane</location>
    </subcellularLocation>
    <subcellularLocation>
        <location evidence="2">Nucleus envelope</location>
    </subcellularLocation>
</comment>
<evidence type="ECO:0000256" key="5">
    <source>
        <dbReference type="ARBA" id="ARBA00022692"/>
    </source>
</evidence>
<comment type="similarity">
    <text evidence="4">Belongs to the TMEM43 family.</text>
</comment>
<dbReference type="PANTHER" id="PTHR13416:SF2">
    <property type="entry name" value="TRANSMEMBRANE PROTEIN 43"/>
    <property type="match status" value="1"/>
</dbReference>
<evidence type="ECO:0000313" key="12">
    <source>
        <dbReference type="Proteomes" id="UP000494165"/>
    </source>
</evidence>
<keyword evidence="6" id="KW-0256">Endoplasmic reticulum</keyword>
<evidence type="ECO:0000313" key="11">
    <source>
        <dbReference type="EMBL" id="CAB3376162.1"/>
    </source>
</evidence>
<sequence>MRRNVGYNRLQQQQAHNYRPESVQVNTKLKNLWFHVICGCIFFAFGFAILMWSEARLLKKTKSLNEGFGSIVSIENPNTISPENNGKLIHLVGYLQVGEPMTEFEYGVLISAVKLKRRVQMYQWVEERTLREFPEEFHVHEDGLYYFTEWRDKLIDHTRFTQPYGHENPREIAMKTKIYVCDQVNVGAYYFSDALKDVFTDFELFTSDERPENRDIKLHSGLYYHSQDVWNPKVGDIRVQFSYSGLAGELVTIIAMQVDHELHPYITSHGDRIMIFRHGHHPPQNFYHEHHKQHWLLSWIVRGACFLVLFVGSSFLTPLLRKFSRSKCSIGGKKIKF</sequence>
<evidence type="ECO:0000256" key="6">
    <source>
        <dbReference type="ARBA" id="ARBA00022824"/>
    </source>
</evidence>
<evidence type="ECO:0008006" key="13">
    <source>
        <dbReference type="Google" id="ProtNLM"/>
    </source>
</evidence>
<dbReference type="PANTHER" id="PTHR13416">
    <property type="match status" value="1"/>
</dbReference>
<comment type="caution">
    <text evidence="11">The sequence shown here is derived from an EMBL/GenBank/DDBJ whole genome shotgun (WGS) entry which is preliminary data.</text>
</comment>
<keyword evidence="8 10" id="KW-0472">Membrane</keyword>
<dbReference type="Pfam" id="PF07787">
    <property type="entry name" value="TMEM43"/>
    <property type="match status" value="1"/>
</dbReference>
<protein>
    <recommendedName>
        <fullName evidence="13">Transmembrane protein 43 homolog</fullName>
    </recommendedName>
</protein>
<keyword evidence="7 10" id="KW-1133">Transmembrane helix</keyword>
<evidence type="ECO:0000256" key="3">
    <source>
        <dbReference type="ARBA" id="ARBA00004586"/>
    </source>
</evidence>
<evidence type="ECO:0000256" key="2">
    <source>
        <dbReference type="ARBA" id="ARBA00004259"/>
    </source>
</evidence>
<evidence type="ECO:0000256" key="4">
    <source>
        <dbReference type="ARBA" id="ARBA00006627"/>
    </source>
</evidence>
<feature type="transmembrane region" description="Helical" evidence="10">
    <location>
        <begin position="32"/>
        <end position="52"/>
    </location>
</feature>
<dbReference type="AlphaFoldDB" id="A0A8S1CZK6"/>
<keyword evidence="5 10" id="KW-0812">Transmembrane</keyword>
<evidence type="ECO:0000256" key="7">
    <source>
        <dbReference type="ARBA" id="ARBA00022989"/>
    </source>
</evidence>
<organism evidence="11 12">
    <name type="scientific">Cloeon dipterum</name>
    <dbReference type="NCBI Taxonomy" id="197152"/>
    <lineage>
        <taxon>Eukaryota</taxon>
        <taxon>Metazoa</taxon>
        <taxon>Ecdysozoa</taxon>
        <taxon>Arthropoda</taxon>
        <taxon>Hexapoda</taxon>
        <taxon>Insecta</taxon>
        <taxon>Pterygota</taxon>
        <taxon>Palaeoptera</taxon>
        <taxon>Ephemeroptera</taxon>
        <taxon>Pisciforma</taxon>
        <taxon>Baetidae</taxon>
        <taxon>Cloeon</taxon>
    </lineage>
</organism>
<dbReference type="Proteomes" id="UP000494165">
    <property type="component" value="Unassembled WGS sequence"/>
</dbReference>
<feature type="transmembrane region" description="Helical" evidence="10">
    <location>
        <begin position="295"/>
        <end position="316"/>
    </location>
</feature>
<dbReference type="GO" id="GO:0006629">
    <property type="term" value="P:lipid metabolic process"/>
    <property type="evidence" value="ECO:0007669"/>
    <property type="project" value="TreeGrafter"/>
</dbReference>
<proteinExistence type="inferred from homology"/>
<dbReference type="OrthoDB" id="410725at2759"/>
<evidence type="ECO:0000256" key="1">
    <source>
        <dbReference type="ARBA" id="ARBA00004127"/>
    </source>
</evidence>
<reference evidence="11 12" key="1">
    <citation type="submission" date="2020-04" db="EMBL/GenBank/DDBJ databases">
        <authorList>
            <person name="Alioto T."/>
            <person name="Alioto T."/>
            <person name="Gomez Garrido J."/>
        </authorList>
    </citation>
    <scope>NUCLEOTIDE SEQUENCE [LARGE SCALE GENOMIC DNA]</scope>
</reference>
<dbReference type="GO" id="GO:0005789">
    <property type="term" value="C:endoplasmic reticulum membrane"/>
    <property type="evidence" value="ECO:0007669"/>
    <property type="project" value="UniProtKB-SubCell"/>
</dbReference>
<name>A0A8S1CZK6_9INSE</name>